<keyword evidence="1" id="KW-1133">Transmembrane helix</keyword>
<feature type="transmembrane region" description="Helical" evidence="1">
    <location>
        <begin position="75"/>
        <end position="95"/>
    </location>
</feature>
<dbReference type="OrthoDB" id="2055300at2"/>
<dbReference type="AlphaFoldDB" id="A0A3Q9IEG7"/>
<feature type="transmembrane region" description="Helical" evidence="1">
    <location>
        <begin position="49"/>
        <end position="69"/>
    </location>
</feature>
<keyword evidence="3" id="KW-1185">Reference proteome</keyword>
<dbReference type="InterPro" id="IPR017259">
    <property type="entry name" value="UCP037672"/>
</dbReference>
<feature type="transmembrane region" description="Helical" evidence="1">
    <location>
        <begin position="6"/>
        <end position="28"/>
    </location>
</feature>
<reference evidence="3" key="1">
    <citation type="submission" date="2018-12" db="EMBL/GenBank/DDBJ databases">
        <title>Complete genome sequence of Paenibacillus sp. MBLB1234.</title>
        <authorList>
            <person name="Nam Y.-D."/>
            <person name="Kang J."/>
            <person name="Chung W.-H."/>
            <person name="Park Y.S."/>
        </authorList>
    </citation>
    <scope>NUCLEOTIDE SEQUENCE [LARGE SCALE GENOMIC DNA]</scope>
    <source>
        <strain evidence="3">MBLB1234</strain>
    </source>
</reference>
<keyword evidence="1" id="KW-0812">Transmembrane</keyword>
<evidence type="ECO:0000313" key="2">
    <source>
        <dbReference type="EMBL" id="AZS16321.1"/>
    </source>
</evidence>
<gene>
    <name evidence="2" type="ORF">EI981_18970</name>
</gene>
<dbReference type="RefSeq" id="WP_127000810.1">
    <property type="nucleotide sequence ID" value="NZ_CP034346.1"/>
</dbReference>
<dbReference type="Pfam" id="PF12650">
    <property type="entry name" value="DUF3784"/>
    <property type="match status" value="1"/>
</dbReference>
<evidence type="ECO:0000256" key="1">
    <source>
        <dbReference type="SAM" id="Phobius"/>
    </source>
</evidence>
<organism evidence="2 3">
    <name type="scientific">Paenibacillus lutimineralis</name>
    <dbReference type="NCBI Taxonomy" id="2707005"/>
    <lineage>
        <taxon>Bacteria</taxon>
        <taxon>Bacillati</taxon>
        <taxon>Bacillota</taxon>
        <taxon>Bacilli</taxon>
        <taxon>Bacillales</taxon>
        <taxon>Paenibacillaceae</taxon>
        <taxon>Paenibacillus</taxon>
    </lineage>
</organism>
<evidence type="ECO:0000313" key="3">
    <source>
        <dbReference type="Proteomes" id="UP000270678"/>
    </source>
</evidence>
<proteinExistence type="predicted"/>
<accession>A0A3Q9IEG7</accession>
<dbReference type="Proteomes" id="UP000270678">
    <property type="component" value="Chromosome"/>
</dbReference>
<name>A0A3Q9IEG7_9BACL</name>
<dbReference type="EMBL" id="CP034346">
    <property type="protein sequence ID" value="AZS16321.1"/>
    <property type="molecule type" value="Genomic_DNA"/>
</dbReference>
<keyword evidence="1" id="KW-0472">Membrane</keyword>
<sequence>MNLYCITFGLIFLVSGIAFFMGVGPNWIKEWREMSQKEKSKIRIRELSKNIGCVFMAASGIFLISGVNAAFMEAAFTWCMVAWFILTGIDVVYIAKSNRYKFEQ</sequence>
<protein>
    <submittedName>
        <fullName evidence="2">DUF3784 domain-containing protein</fullName>
    </submittedName>
</protein>
<dbReference type="KEGG" id="plut:EI981_18970"/>